<organism evidence="2 3">
    <name type="scientific">Trabulsiella guamensis ATCC 49490</name>
    <dbReference type="NCBI Taxonomy" id="1005994"/>
    <lineage>
        <taxon>Bacteria</taxon>
        <taxon>Pseudomonadati</taxon>
        <taxon>Pseudomonadota</taxon>
        <taxon>Gammaproteobacteria</taxon>
        <taxon>Enterobacterales</taxon>
        <taxon>Enterobacteriaceae</taxon>
        <taxon>Trabulsiella</taxon>
    </lineage>
</organism>
<gene>
    <name evidence="2" type="ORF">GTGU_02566</name>
</gene>
<dbReference type="eggNOG" id="ENOG50333XQ">
    <property type="taxonomic scope" value="Bacteria"/>
</dbReference>
<reference evidence="3" key="1">
    <citation type="submission" date="2014-05" db="EMBL/GenBank/DDBJ databases">
        <title>ATOL: Assembling a taxonomically balanced genome-scale reconstruction of the evolutionary history of the Enterobacteriaceae.</title>
        <authorList>
            <person name="Plunkett G. III"/>
            <person name="Neeno-Eckwall E.C."/>
            <person name="Glasner J.D."/>
            <person name="Perna N.T."/>
        </authorList>
    </citation>
    <scope>NUCLEOTIDE SEQUENCE [LARGE SCALE GENOMIC DNA]</scope>
    <source>
        <strain evidence="3">ATCC 49490</strain>
    </source>
</reference>
<dbReference type="EC" id="3.1.-.-" evidence="2"/>
<dbReference type="Pfam" id="PF08845">
    <property type="entry name" value="SymE_toxin"/>
    <property type="match status" value="1"/>
</dbReference>
<dbReference type="EMBL" id="JMTB01000081">
    <property type="protein sequence ID" value="KFC06415.1"/>
    <property type="molecule type" value="Genomic_DNA"/>
</dbReference>
<dbReference type="RefSeq" id="WP_038157570.1">
    <property type="nucleotide sequence ID" value="NZ_JMTB01000081.1"/>
</dbReference>
<proteinExistence type="predicted"/>
<keyword evidence="3" id="KW-1185">Reference proteome</keyword>
<accession>A0A085A870</accession>
<feature type="domain" description="Toxin SymE-like" evidence="1">
    <location>
        <begin position="17"/>
        <end position="75"/>
    </location>
</feature>
<evidence type="ECO:0000259" key="1">
    <source>
        <dbReference type="Pfam" id="PF08845"/>
    </source>
</evidence>
<dbReference type="OrthoDB" id="6053337at2"/>
<dbReference type="GO" id="GO:0016070">
    <property type="term" value="P:RNA metabolic process"/>
    <property type="evidence" value="ECO:0007669"/>
    <property type="project" value="InterPro"/>
</dbReference>
<dbReference type="AlphaFoldDB" id="A0A085A870"/>
<evidence type="ECO:0000313" key="2">
    <source>
        <dbReference type="EMBL" id="KFC06415.1"/>
    </source>
</evidence>
<protein>
    <submittedName>
        <fullName evidence="2">SymE family toxin</fullName>
        <ecNumber evidence="2">3.1.-.-</ecNumber>
    </submittedName>
</protein>
<name>A0A085A870_9ENTR</name>
<evidence type="ECO:0000313" key="3">
    <source>
        <dbReference type="Proteomes" id="UP000028630"/>
    </source>
</evidence>
<sequence>MHNTNVTTSSPVLNPLRQLTVSYVRKRHIDLDSGRATRVSCSPSLVLSGKWLEAAGFSTGTSVSVAVETGLLIIRSLPHEENR</sequence>
<dbReference type="Proteomes" id="UP000028630">
    <property type="component" value="Unassembled WGS sequence"/>
</dbReference>
<dbReference type="GO" id="GO:0003723">
    <property type="term" value="F:RNA binding"/>
    <property type="evidence" value="ECO:0007669"/>
    <property type="project" value="InterPro"/>
</dbReference>
<comment type="caution">
    <text evidence="2">The sequence shown here is derived from an EMBL/GenBank/DDBJ whole genome shotgun (WGS) entry which is preliminary data.</text>
</comment>
<dbReference type="GO" id="GO:0016788">
    <property type="term" value="F:hydrolase activity, acting on ester bonds"/>
    <property type="evidence" value="ECO:0007669"/>
    <property type="project" value="InterPro"/>
</dbReference>
<dbReference type="InterPro" id="IPR014944">
    <property type="entry name" value="Toxin_SymE-like"/>
</dbReference>
<keyword evidence="2" id="KW-0378">Hydrolase</keyword>
<dbReference type="GO" id="GO:0005737">
    <property type="term" value="C:cytoplasm"/>
    <property type="evidence" value="ECO:0007669"/>
    <property type="project" value="InterPro"/>
</dbReference>